<dbReference type="AlphaFoldDB" id="A0A4Y2MH47"/>
<organism evidence="1 2">
    <name type="scientific">Araneus ventricosus</name>
    <name type="common">Orbweaver spider</name>
    <name type="synonym">Epeira ventricosa</name>
    <dbReference type="NCBI Taxonomy" id="182803"/>
    <lineage>
        <taxon>Eukaryota</taxon>
        <taxon>Metazoa</taxon>
        <taxon>Ecdysozoa</taxon>
        <taxon>Arthropoda</taxon>
        <taxon>Chelicerata</taxon>
        <taxon>Arachnida</taxon>
        <taxon>Araneae</taxon>
        <taxon>Araneomorphae</taxon>
        <taxon>Entelegynae</taxon>
        <taxon>Araneoidea</taxon>
        <taxon>Araneidae</taxon>
        <taxon>Araneus</taxon>
    </lineage>
</organism>
<accession>A0A4Y2MH47</accession>
<gene>
    <name evidence="1" type="ORF">AVEN_27696_1</name>
</gene>
<sequence>MSFHTALASLIRSYETHVRFPNVPKFSYMYSFGEEGVYLVTSKENIAGQRSVLGQTAFPLESNRSPHVPHPIAKRRVANAYPNLSGSRNE</sequence>
<evidence type="ECO:0000313" key="1">
    <source>
        <dbReference type="EMBL" id="GBN26445.1"/>
    </source>
</evidence>
<name>A0A4Y2MH47_ARAVE</name>
<dbReference type="Proteomes" id="UP000499080">
    <property type="component" value="Unassembled WGS sequence"/>
</dbReference>
<proteinExistence type="predicted"/>
<protein>
    <submittedName>
        <fullName evidence="1">Uncharacterized protein</fullName>
    </submittedName>
</protein>
<dbReference type="EMBL" id="BGPR01007383">
    <property type="protein sequence ID" value="GBN26445.1"/>
    <property type="molecule type" value="Genomic_DNA"/>
</dbReference>
<comment type="caution">
    <text evidence="1">The sequence shown here is derived from an EMBL/GenBank/DDBJ whole genome shotgun (WGS) entry which is preliminary data.</text>
</comment>
<keyword evidence="2" id="KW-1185">Reference proteome</keyword>
<reference evidence="1 2" key="1">
    <citation type="journal article" date="2019" name="Sci. Rep.">
        <title>Orb-weaving spider Araneus ventricosus genome elucidates the spidroin gene catalogue.</title>
        <authorList>
            <person name="Kono N."/>
            <person name="Nakamura H."/>
            <person name="Ohtoshi R."/>
            <person name="Moran D.A.P."/>
            <person name="Shinohara A."/>
            <person name="Yoshida Y."/>
            <person name="Fujiwara M."/>
            <person name="Mori M."/>
            <person name="Tomita M."/>
            <person name="Arakawa K."/>
        </authorList>
    </citation>
    <scope>NUCLEOTIDE SEQUENCE [LARGE SCALE GENOMIC DNA]</scope>
</reference>
<evidence type="ECO:0000313" key="2">
    <source>
        <dbReference type="Proteomes" id="UP000499080"/>
    </source>
</evidence>